<dbReference type="OrthoDB" id="350513at2157"/>
<dbReference type="PATRIC" id="fig|1705562.3.peg.2082"/>
<dbReference type="EMBL" id="LIUF01000008">
    <property type="protein sequence ID" value="KOX91610.1"/>
    <property type="molecule type" value="Genomic_DNA"/>
</dbReference>
<evidence type="ECO:0000313" key="2">
    <source>
        <dbReference type="Proteomes" id="UP000037729"/>
    </source>
</evidence>
<dbReference type="STRING" id="1705562.AMS69_17980"/>
<sequence length="152" mass="17010">MTQNDEEVLNGFVDKRTLHTTLTDIRERVDDAFAETSKHGPDDGDFHVANYIWETDPYPAGTITVKPERDGGVVDLRVYLREDSAVVSVLYPRGHRGSCVFVGRRGVVLDAVCEVATWDEPFNIEGDILERHLDGGHSPSAEQFFVCTFIRG</sequence>
<reference evidence="1 2" key="1">
    <citation type="submission" date="2015-08" db="EMBL/GenBank/DDBJ databases">
        <title>Genomes of Isolates from Cabo Rojo, PR.</title>
        <authorList>
            <person name="Sanchez-Nieves R.L."/>
            <person name="Montalvo-Rodriguez R."/>
        </authorList>
    </citation>
    <scope>NUCLEOTIDE SEQUENCE [LARGE SCALE GENOMIC DNA]</scope>
    <source>
        <strain evidence="1 2">SL3</strain>
    </source>
</reference>
<protein>
    <submittedName>
        <fullName evidence="1">Uncharacterized protein</fullName>
    </submittedName>
</protein>
<dbReference type="AlphaFoldDB" id="A0A0N0U8P9"/>
<dbReference type="Proteomes" id="UP000037729">
    <property type="component" value="Unassembled WGS sequence"/>
</dbReference>
<comment type="caution">
    <text evidence="1">The sequence shown here is derived from an EMBL/GenBank/DDBJ whole genome shotgun (WGS) entry which is preliminary data.</text>
</comment>
<accession>A0A0N0U8P9</accession>
<dbReference type="RefSeq" id="WP_053969420.1">
    <property type="nucleotide sequence ID" value="NZ_LIUF01000008.1"/>
</dbReference>
<name>A0A0N0U8P9_9EURY</name>
<organism evidence="1 2">
    <name type="scientific">Haloarcula rubripromontorii</name>
    <dbReference type="NCBI Taxonomy" id="1705562"/>
    <lineage>
        <taxon>Archaea</taxon>
        <taxon>Methanobacteriati</taxon>
        <taxon>Methanobacteriota</taxon>
        <taxon>Stenosarchaea group</taxon>
        <taxon>Halobacteria</taxon>
        <taxon>Halobacteriales</taxon>
        <taxon>Haloarculaceae</taxon>
        <taxon>Haloarcula</taxon>
    </lineage>
</organism>
<keyword evidence="2" id="KW-1185">Reference proteome</keyword>
<gene>
    <name evidence="1" type="ORF">AMS69_17980</name>
</gene>
<evidence type="ECO:0000313" key="1">
    <source>
        <dbReference type="EMBL" id="KOX91610.1"/>
    </source>
</evidence>
<proteinExistence type="predicted"/>